<reference evidence="1 2" key="1">
    <citation type="journal article" date="2016" name="Nat. Commun.">
        <title>Thousands of microbial genomes shed light on interconnected biogeochemical processes in an aquifer system.</title>
        <authorList>
            <person name="Anantharaman K."/>
            <person name="Brown C.T."/>
            <person name="Hug L.A."/>
            <person name="Sharon I."/>
            <person name="Castelle C.J."/>
            <person name="Probst A.J."/>
            <person name="Thomas B.C."/>
            <person name="Singh A."/>
            <person name="Wilkins M.J."/>
            <person name="Karaoz U."/>
            <person name="Brodie E.L."/>
            <person name="Williams K.H."/>
            <person name="Hubbard S.S."/>
            <person name="Banfield J.F."/>
        </authorList>
    </citation>
    <scope>NUCLEOTIDE SEQUENCE [LARGE SCALE GENOMIC DNA]</scope>
</reference>
<protein>
    <submittedName>
        <fullName evidence="1">Uncharacterized protein</fullName>
    </submittedName>
</protein>
<gene>
    <name evidence="1" type="ORF">A3G49_02360</name>
</gene>
<organism evidence="1 2">
    <name type="scientific">Candidatus Sungbacteria bacterium RIFCSPLOWO2_12_FULL_41_11</name>
    <dbReference type="NCBI Taxonomy" id="1802286"/>
    <lineage>
        <taxon>Bacteria</taxon>
        <taxon>Candidatus Sungiibacteriota</taxon>
    </lineage>
</organism>
<dbReference type="InterPro" id="IPR043519">
    <property type="entry name" value="NT_sf"/>
</dbReference>
<dbReference type="AlphaFoldDB" id="A0A1G2LNT1"/>
<dbReference type="SUPFAM" id="SSF81301">
    <property type="entry name" value="Nucleotidyltransferase"/>
    <property type="match status" value="1"/>
</dbReference>
<evidence type="ECO:0000313" key="2">
    <source>
        <dbReference type="Proteomes" id="UP000177171"/>
    </source>
</evidence>
<accession>A0A1G2LNT1</accession>
<proteinExistence type="predicted"/>
<comment type="caution">
    <text evidence="1">The sequence shown here is derived from an EMBL/GenBank/DDBJ whole genome shotgun (WGS) entry which is preliminary data.</text>
</comment>
<evidence type="ECO:0000313" key="1">
    <source>
        <dbReference type="EMBL" id="OHA13184.1"/>
    </source>
</evidence>
<dbReference type="Proteomes" id="UP000177171">
    <property type="component" value="Unassembled WGS sequence"/>
</dbReference>
<dbReference type="EMBL" id="MHQY01000033">
    <property type="protein sequence ID" value="OHA13184.1"/>
    <property type="molecule type" value="Genomic_DNA"/>
</dbReference>
<sequence length="207" mass="24363">MEQFWHNIITDKSFVFLQKLRKKFKFVLIGGWAVYFYTHSLKSKDIDIIVNFEELGRLRESFDVRKNDRLKKYEIQQAGFDIDIYVPHWSELGLPLEDVLNTATLIEGFRVPEKEVLFALKLFAYSQRKSSLKGKKDMIDILSLLYSGGARFPSLFKIIEKYNARGIGAELKEILTTVFEVKELNLNRKHFSDFKKPILKELQSRNF</sequence>
<name>A0A1G2LNT1_9BACT</name>